<feature type="region of interest" description="Disordered" evidence="1">
    <location>
        <begin position="45"/>
        <end position="69"/>
    </location>
</feature>
<name>A0A916TBW6_9MICO</name>
<keyword evidence="3" id="KW-1185">Reference proteome</keyword>
<dbReference type="EMBL" id="BMHI01000005">
    <property type="protein sequence ID" value="GGB39382.1"/>
    <property type="molecule type" value="Genomic_DNA"/>
</dbReference>
<organism evidence="2 3">
    <name type="scientific">Flexivirga endophytica</name>
    <dbReference type="NCBI Taxonomy" id="1849103"/>
    <lineage>
        <taxon>Bacteria</taxon>
        <taxon>Bacillati</taxon>
        <taxon>Actinomycetota</taxon>
        <taxon>Actinomycetes</taxon>
        <taxon>Micrococcales</taxon>
        <taxon>Dermacoccaceae</taxon>
        <taxon>Flexivirga</taxon>
    </lineage>
</organism>
<evidence type="ECO:0000256" key="1">
    <source>
        <dbReference type="SAM" id="MobiDB-lite"/>
    </source>
</evidence>
<protein>
    <submittedName>
        <fullName evidence="2">Uncharacterized protein</fullName>
    </submittedName>
</protein>
<reference evidence="2" key="2">
    <citation type="submission" date="2020-09" db="EMBL/GenBank/DDBJ databases">
        <authorList>
            <person name="Sun Q."/>
            <person name="Zhou Y."/>
        </authorList>
    </citation>
    <scope>NUCLEOTIDE SEQUENCE</scope>
    <source>
        <strain evidence="2">CGMCC 1.15085</strain>
    </source>
</reference>
<proteinExistence type="predicted"/>
<accession>A0A916TBW6</accession>
<sequence>MLVPRLLSIQTDPAEFETADAVAEAIERSAEALLRWHDELAEIQQKRPPSPGLPDPVLVEPPADGPAHASPRLAQQVYAGNIPADPAGLEYAAGELHVIAHTVTRVARSCTYESTAAQGHEIAQALTGLSEALRELADTLRTEAARLGDGSGGGTDQVLGRVVRAEHAARLAAATTLRG</sequence>
<evidence type="ECO:0000313" key="3">
    <source>
        <dbReference type="Proteomes" id="UP000636793"/>
    </source>
</evidence>
<reference evidence="2" key="1">
    <citation type="journal article" date="2014" name="Int. J. Syst. Evol. Microbiol.">
        <title>Complete genome sequence of Corynebacterium casei LMG S-19264T (=DSM 44701T), isolated from a smear-ripened cheese.</title>
        <authorList>
            <consortium name="US DOE Joint Genome Institute (JGI-PGF)"/>
            <person name="Walter F."/>
            <person name="Albersmeier A."/>
            <person name="Kalinowski J."/>
            <person name="Ruckert C."/>
        </authorList>
    </citation>
    <scope>NUCLEOTIDE SEQUENCE</scope>
    <source>
        <strain evidence="2">CGMCC 1.15085</strain>
    </source>
</reference>
<evidence type="ECO:0000313" key="2">
    <source>
        <dbReference type="EMBL" id="GGB39382.1"/>
    </source>
</evidence>
<dbReference type="AlphaFoldDB" id="A0A916TBW6"/>
<gene>
    <name evidence="2" type="ORF">GCM10011492_32700</name>
</gene>
<dbReference type="Proteomes" id="UP000636793">
    <property type="component" value="Unassembled WGS sequence"/>
</dbReference>
<comment type="caution">
    <text evidence="2">The sequence shown here is derived from an EMBL/GenBank/DDBJ whole genome shotgun (WGS) entry which is preliminary data.</text>
</comment>